<dbReference type="GO" id="GO:0015098">
    <property type="term" value="F:molybdate ion transmembrane transporter activity"/>
    <property type="evidence" value="ECO:0007669"/>
    <property type="project" value="InterPro"/>
</dbReference>
<evidence type="ECO:0000256" key="6">
    <source>
        <dbReference type="ARBA" id="ARBA00022692"/>
    </source>
</evidence>
<dbReference type="GO" id="GO:0005886">
    <property type="term" value="C:plasma membrane"/>
    <property type="evidence" value="ECO:0007669"/>
    <property type="project" value="UniProtKB-SubCell"/>
</dbReference>
<evidence type="ECO:0000256" key="11">
    <source>
        <dbReference type="ARBA" id="ARBA00032555"/>
    </source>
</evidence>
<feature type="transmembrane region" description="Helical" evidence="12">
    <location>
        <begin position="123"/>
        <end position="140"/>
    </location>
</feature>
<feature type="transmembrane region" description="Helical" evidence="12">
    <location>
        <begin position="62"/>
        <end position="83"/>
    </location>
</feature>
<proteinExistence type="predicted"/>
<feature type="transmembrane region" description="Helical" evidence="12">
    <location>
        <begin position="95"/>
        <end position="116"/>
    </location>
</feature>
<evidence type="ECO:0000313" key="13">
    <source>
        <dbReference type="EMBL" id="KXJ87793.1"/>
    </source>
</evidence>
<comment type="function">
    <text evidence="1">Mediates high-affinity intracellular uptake of the rare oligo-element molybdenum.</text>
</comment>
<evidence type="ECO:0000256" key="7">
    <source>
        <dbReference type="ARBA" id="ARBA00022989"/>
    </source>
</evidence>
<dbReference type="InterPro" id="IPR008509">
    <property type="entry name" value="MOT2/MFSD5"/>
</dbReference>
<dbReference type="Gene3D" id="1.20.1250.20">
    <property type="entry name" value="MFS general substrate transporter like domains"/>
    <property type="match status" value="1"/>
</dbReference>
<keyword evidence="8" id="KW-0406">Ion transport</keyword>
<feature type="transmembrane region" description="Helical" evidence="12">
    <location>
        <begin position="429"/>
        <end position="448"/>
    </location>
</feature>
<evidence type="ECO:0000256" key="8">
    <source>
        <dbReference type="ARBA" id="ARBA00023065"/>
    </source>
</evidence>
<dbReference type="EMBL" id="KQ964261">
    <property type="protein sequence ID" value="KXJ87793.1"/>
    <property type="molecule type" value="Genomic_DNA"/>
</dbReference>
<evidence type="ECO:0000256" key="5">
    <source>
        <dbReference type="ARBA" id="ARBA00022475"/>
    </source>
</evidence>
<feature type="transmembrane region" description="Helical" evidence="12">
    <location>
        <begin position="342"/>
        <end position="360"/>
    </location>
</feature>
<organism evidence="13 14">
    <name type="scientific">Microdochium bolleyi</name>
    <dbReference type="NCBI Taxonomy" id="196109"/>
    <lineage>
        <taxon>Eukaryota</taxon>
        <taxon>Fungi</taxon>
        <taxon>Dikarya</taxon>
        <taxon>Ascomycota</taxon>
        <taxon>Pezizomycotina</taxon>
        <taxon>Sordariomycetes</taxon>
        <taxon>Xylariomycetidae</taxon>
        <taxon>Xylariales</taxon>
        <taxon>Microdochiaceae</taxon>
        <taxon>Microdochium</taxon>
    </lineage>
</organism>
<reference evidence="14" key="1">
    <citation type="submission" date="2016-02" db="EMBL/GenBank/DDBJ databases">
        <title>Draft genome sequence of Microdochium bolleyi, a fungal endophyte of beachgrass.</title>
        <authorList>
            <consortium name="DOE Joint Genome Institute"/>
            <person name="David A.S."/>
            <person name="May G."/>
            <person name="Haridas S."/>
            <person name="Lim J."/>
            <person name="Wang M."/>
            <person name="Labutti K."/>
            <person name="Lipzen A."/>
            <person name="Barry K."/>
            <person name="Grigoriev I.V."/>
        </authorList>
    </citation>
    <scope>NUCLEOTIDE SEQUENCE [LARGE SCALE GENOMIC DNA]</scope>
    <source>
        <strain evidence="14">J235TASD1</strain>
    </source>
</reference>
<feature type="transmembrane region" description="Helical" evidence="12">
    <location>
        <begin position="310"/>
        <end position="330"/>
    </location>
</feature>
<sequence>MFYQANLFFFLLSNAGLLALQYRREQRESKATTTVVKHPEDVESEEALLESEPANAFKINFFLPYALAVAADWLQGPHIYAIYKYEKNIPEKIVAALYATGFVSGGISASFAGSLADRYGRKQACLLYCCLYVVTCMTMLSDNLLILFIGRLCGGVSTTLLFSVFEAWVISDYHNKCLELSGLKLGAVFPTMTTISCIVAILAGVFGEILVSMLGSRQWPFVASIACCGGAAYFISALWKENYGNKLSDKAPMYEIRAGVKAIISDRKMLSIGLTSCFFEGTMYLFIFFWTAALKSVRVASGNTEEPPYGIIFASFMCSMMVGSTIFTLKGAAKSPTLATHMLLKVIVVVSCCLSVAVMLNSEWLLFWTLCLIEGCIGAYFPSMAYLKSEMIEDGIRGTIYSILRFPLNVFVVVAHSLDVEGDAHRNHVFLVCAALLLVAFLMTQKYLPS</sequence>
<dbReference type="InterPro" id="IPR036259">
    <property type="entry name" value="MFS_trans_sf"/>
</dbReference>
<evidence type="ECO:0000256" key="2">
    <source>
        <dbReference type="ARBA" id="ARBA00004651"/>
    </source>
</evidence>
<dbReference type="InParanoid" id="A0A136IS45"/>
<feature type="transmembrane region" description="Helical" evidence="12">
    <location>
        <begin position="270"/>
        <end position="290"/>
    </location>
</feature>
<dbReference type="PANTHER" id="PTHR23516">
    <property type="entry name" value="SAM (S-ADENOSYL METHIONINE) TRANSPORTER"/>
    <property type="match status" value="1"/>
</dbReference>
<dbReference type="SUPFAM" id="SSF103473">
    <property type="entry name" value="MFS general substrate transporter"/>
    <property type="match status" value="1"/>
</dbReference>
<evidence type="ECO:0000313" key="14">
    <source>
        <dbReference type="Proteomes" id="UP000070501"/>
    </source>
</evidence>
<evidence type="ECO:0000256" key="4">
    <source>
        <dbReference type="ARBA" id="ARBA00022448"/>
    </source>
</evidence>
<evidence type="ECO:0000256" key="3">
    <source>
        <dbReference type="ARBA" id="ARBA00021242"/>
    </source>
</evidence>
<dbReference type="GO" id="GO:0006811">
    <property type="term" value="P:monoatomic ion transport"/>
    <property type="evidence" value="ECO:0007669"/>
    <property type="project" value="UniProtKB-KW"/>
</dbReference>
<keyword evidence="14" id="KW-1185">Reference proteome</keyword>
<dbReference type="Proteomes" id="UP000070501">
    <property type="component" value="Unassembled WGS sequence"/>
</dbReference>
<evidence type="ECO:0000256" key="1">
    <source>
        <dbReference type="ARBA" id="ARBA00003019"/>
    </source>
</evidence>
<dbReference type="AlphaFoldDB" id="A0A136IS45"/>
<comment type="subcellular location">
    <subcellularLocation>
        <location evidence="2">Cell membrane</location>
        <topology evidence="2">Multi-pass membrane protein</topology>
    </subcellularLocation>
</comment>
<name>A0A136IS45_9PEZI</name>
<keyword evidence="6 12" id="KW-0812">Transmembrane</keyword>
<feature type="transmembrane region" description="Helical" evidence="12">
    <location>
        <begin position="146"/>
        <end position="170"/>
    </location>
</feature>
<keyword evidence="5" id="KW-1003">Cell membrane</keyword>
<dbReference type="PANTHER" id="PTHR23516:SF1">
    <property type="entry name" value="MOLYBDATE-ANION TRANSPORTER"/>
    <property type="match status" value="1"/>
</dbReference>
<accession>A0A136IS45</accession>
<feature type="transmembrane region" description="Helical" evidence="12">
    <location>
        <begin position="182"/>
        <end position="207"/>
    </location>
</feature>
<evidence type="ECO:0000256" key="9">
    <source>
        <dbReference type="ARBA" id="ARBA00023136"/>
    </source>
</evidence>
<keyword evidence="7 12" id="KW-1133">Transmembrane helix</keyword>
<dbReference type="OrthoDB" id="263957at2759"/>
<evidence type="ECO:0000256" key="10">
    <source>
        <dbReference type="ARBA" id="ARBA00030646"/>
    </source>
</evidence>
<protein>
    <recommendedName>
        <fullName evidence="3">Molybdate-anion transporter</fullName>
    </recommendedName>
    <alternativeName>
        <fullName evidence="10">Major facilitator superfamily domain-containing protein 5</fullName>
    </alternativeName>
    <alternativeName>
        <fullName evidence="11">Molybdate transporter 2 homolog</fullName>
    </alternativeName>
</protein>
<evidence type="ECO:0000256" key="12">
    <source>
        <dbReference type="SAM" id="Phobius"/>
    </source>
</evidence>
<dbReference type="Pfam" id="PF05631">
    <property type="entry name" value="MFS_5"/>
    <property type="match status" value="1"/>
</dbReference>
<feature type="transmembrane region" description="Helical" evidence="12">
    <location>
        <begin position="366"/>
        <end position="387"/>
    </location>
</feature>
<keyword evidence="4" id="KW-0813">Transport</keyword>
<feature type="transmembrane region" description="Helical" evidence="12">
    <location>
        <begin position="219"/>
        <end position="239"/>
    </location>
</feature>
<feature type="transmembrane region" description="Helical" evidence="12">
    <location>
        <begin position="6"/>
        <end position="22"/>
    </location>
</feature>
<keyword evidence="9 12" id="KW-0472">Membrane</keyword>
<gene>
    <name evidence="13" type="ORF">Micbo1qcDRAFT_178864</name>
</gene>